<evidence type="ECO:0000256" key="2">
    <source>
        <dbReference type="ARBA" id="ARBA00008892"/>
    </source>
</evidence>
<dbReference type="GO" id="GO:0015986">
    <property type="term" value="P:proton motive force-driven ATP synthesis"/>
    <property type="evidence" value="ECO:0007669"/>
    <property type="project" value="InterPro"/>
</dbReference>
<geneLocation type="mitochondrion" evidence="13"/>
<keyword evidence="6 12" id="KW-0812">Transmembrane</keyword>
<evidence type="ECO:0000256" key="1">
    <source>
        <dbReference type="ARBA" id="ARBA00004304"/>
    </source>
</evidence>
<evidence type="ECO:0000256" key="11">
    <source>
        <dbReference type="ARBA" id="ARBA00023136"/>
    </source>
</evidence>
<keyword evidence="10 12" id="KW-0496">Mitochondrion</keyword>
<proteinExistence type="inferred from homology"/>
<evidence type="ECO:0000256" key="5">
    <source>
        <dbReference type="ARBA" id="ARBA00022547"/>
    </source>
</evidence>
<evidence type="ECO:0000256" key="12">
    <source>
        <dbReference type="RuleBase" id="RU003661"/>
    </source>
</evidence>
<comment type="subunit">
    <text evidence="3">F-type ATPases have 2 components, CF(1) - the catalytic core - and CF(0) - the membrane proton channel.</text>
</comment>
<reference evidence="13" key="1">
    <citation type="submission" date="2016-09" db="EMBL/GenBank/DDBJ databases">
        <title>The complete mitochondrial genome of the Antarctic sprigtail Cryptopygus terranovus.</title>
        <authorList>
            <person name="Carapelli A."/>
            <person name="Leo C."/>
            <person name="Frati F."/>
        </authorList>
    </citation>
    <scope>NUCLEOTIDE SEQUENCE</scope>
</reference>
<dbReference type="GeneID" id="36839027"/>
<evidence type="ECO:0000256" key="10">
    <source>
        <dbReference type="ARBA" id="ARBA00023128"/>
    </source>
</evidence>
<gene>
    <name evidence="13" type="primary">ATP8</name>
</gene>
<keyword evidence="11" id="KW-0472">Membrane</keyword>
<dbReference type="CTD" id="4509"/>
<evidence type="ECO:0000256" key="6">
    <source>
        <dbReference type="ARBA" id="ARBA00022692"/>
    </source>
</evidence>
<accession>A0A343A7X5</accession>
<comment type="similarity">
    <text evidence="2 12">Belongs to the ATPase protein 8 family.</text>
</comment>
<name>A0A343A7X5_9HEXA</name>
<keyword evidence="4 12" id="KW-0813">Transport</keyword>
<keyword evidence="9 12" id="KW-0406">Ion transport</keyword>
<dbReference type="RefSeq" id="YP_009480512.1">
    <property type="nucleotide sequence ID" value="NC_037610.1"/>
</dbReference>
<protein>
    <recommendedName>
        <fullName evidence="12">ATP synthase complex subunit 8</fullName>
    </recommendedName>
</protein>
<dbReference type="InterPro" id="IPR001421">
    <property type="entry name" value="ATP8_metazoa"/>
</dbReference>
<dbReference type="GO" id="GO:0045259">
    <property type="term" value="C:proton-transporting ATP synthase complex"/>
    <property type="evidence" value="ECO:0007669"/>
    <property type="project" value="UniProtKB-KW"/>
</dbReference>
<dbReference type="AlphaFoldDB" id="A0A343A7X5"/>
<keyword evidence="5 12" id="KW-0138">CF(0)</keyword>
<organism evidence="13">
    <name type="scientific">Cryptopygus terranovus</name>
    <dbReference type="NCBI Taxonomy" id="1906390"/>
    <lineage>
        <taxon>Eukaryota</taxon>
        <taxon>Metazoa</taxon>
        <taxon>Ecdysozoa</taxon>
        <taxon>Arthropoda</taxon>
        <taxon>Hexapoda</taxon>
        <taxon>Collembola</taxon>
        <taxon>Entomobryomorpha</taxon>
        <taxon>Isotomoidea</taxon>
        <taxon>Isotomidae</taxon>
        <taxon>Anurophorinae</taxon>
        <taxon>Cryptopygus</taxon>
    </lineage>
</organism>
<evidence type="ECO:0000256" key="8">
    <source>
        <dbReference type="ARBA" id="ARBA00022989"/>
    </source>
</evidence>
<evidence type="ECO:0000256" key="4">
    <source>
        <dbReference type="ARBA" id="ARBA00022448"/>
    </source>
</evidence>
<evidence type="ECO:0000256" key="7">
    <source>
        <dbReference type="ARBA" id="ARBA00022781"/>
    </source>
</evidence>
<dbReference type="GO" id="GO:0015078">
    <property type="term" value="F:proton transmembrane transporter activity"/>
    <property type="evidence" value="ECO:0007669"/>
    <property type="project" value="InterPro"/>
</dbReference>
<comment type="subcellular location">
    <subcellularLocation>
        <location evidence="1 12">Mitochondrion membrane</location>
        <topology evidence="1 12">Single-pass membrane protein</topology>
    </subcellularLocation>
</comment>
<evidence type="ECO:0000256" key="9">
    <source>
        <dbReference type="ARBA" id="ARBA00023065"/>
    </source>
</evidence>
<dbReference type="GO" id="GO:0031966">
    <property type="term" value="C:mitochondrial membrane"/>
    <property type="evidence" value="ECO:0007669"/>
    <property type="project" value="UniProtKB-SubCell"/>
</dbReference>
<keyword evidence="7 12" id="KW-0375">Hydrogen ion transport</keyword>
<evidence type="ECO:0000256" key="3">
    <source>
        <dbReference type="ARBA" id="ARBA00011291"/>
    </source>
</evidence>
<dbReference type="EMBL" id="KX863671">
    <property type="protein sequence ID" value="APC61720.1"/>
    <property type="molecule type" value="Genomic_DNA"/>
</dbReference>
<sequence length="55" mass="6395">MPQMAPLSWLILFSSFSFLFALGMMKIFFIFSSAAPSKEDCINTTMTMSDMEWKW</sequence>
<keyword evidence="8" id="KW-1133">Transmembrane helix</keyword>
<dbReference type="Pfam" id="PF00895">
    <property type="entry name" value="ATP-synt_8"/>
    <property type="match status" value="1"/>
</dbReference>
<evidence type="ECO:0000313" key="13">
    <source>
        <dbReference type="EMBL" id="APC61720.1"/>
    </source>
</evidence>